<reference evidence="1" key="1">
    <citation type="submission" date="2021-02" db="EMBL/GenBank/DDBJ databases">
        <authorList>
            <person name="Nowell W R."/>
        </authorList>
    </citation>
    <scope>NUCLEOTIDE SEQUENCE</scope>
</reference>
<dbReference type="PANTHER" id="PTHR36649:SF28">
    <property type="entry name" value="UBIQUITIN-LIKE DOMAIN-CONTAINING PROTEIN"/>
    <property type="match status" value="1"/>
</dbReference>
<comment type="caution">
    <text evidence="1">The sequence shown here is derived from an EMBL/GenBank/DDBJ whole genome shotgun (WGS) entry which is preliminary data.</text>
</comment>
<name>A0A816U1H3_9BILA</name>
<dbReference type="EMBL" id="CAJNRG010008684">
    <property type="protein sequence ID" value="CAF2106452.1"/>
    <property type="molecule type" value="Genomic_DNA"/>
</dbReference>
<evidence type="ECO:0000313" key="1">
    <source>
        <dbReference type="EMBL" id="CAF2106452.1"/>
    </source>
</evidence>
<evidence type="ECO:0000313" key="2">
    <source>
        <dbReference type="EMBL" id="CAF4131935.1"/>
    </source>
</evidence>
<protein>
    <submittedName>
        <fullName evidence="1">Uncharacterized protein</fullName>
    </submittedName>
</protein>
<evidence type="ECO:0000313" key="3">
    <source>
        <dbReference type="Proteomes" id="UP000663887"/>
    </source>
</evidence>
<proteinExistence type="predicted"/>
<dbReference type="EMBL" id="CAJOBF010004293">
    <property type="protein sequence ID" value="CAF4131935.1"/>
    <property type="molecule type" value="Genomic_DNA"/>
</dbReference>
<dbReference type="PANTHER" id="PTHR36649">
    <property type="entry name" value="UBIQUITIN-LIKE DOMAIN-CONTAINING PROTEIN"/>
    <property type="match status" value="1"/>
</dbReference>
<dbReference type="Proteomes" id="UP000663887">
    <property type="component" value="Unassembled WGS sequence"/>
</dbReference>
<gene>
    <name evidence="2" type="ORF">UXM345_LOCUS24043</name>
    <name evidence="1" type="ORF">XDN619_LOCUS19866</name>
</gene>
<dbReference type="AlphaFoldDB" id="A0A816U1H3"/>
<dbReference type="Proteomes" id="UP000663842">
    <property type="component" value="Unassembled WGS sequence"/>
</dbReference>
<accession>A0A816U1H3</accession>
<organism evidence="1 3">
    <name type="scientific">Rotaria magnacalcarata</name>
    <dbReference type="NCBI Taxonomy" id="392030"/>
    <lineage>
        <taxon>Eukaryota</taxon>
        <taxon>Metazoa</taxon>
        <taxon>Spiralia</taxon>
        <taxon>Gnathifera</taxon>
        <taxon>Rotifera</taxon>
        <taxon>Eurotatoria</taxon>
        <taxon>Bdelloidea</taxon>
        <taxon>Philodinida</taxon>
        <taxon>Philodinidae</taxon>
        <taxon>Rotaria</taxon>
    </lineage>
</organism>
<sequence length="465" mass="52993">MSNSVINFYDLKKKRIIFLEKRVLNVLRPKIIQIIIGDNSTKLKMAPEWFKPEDQNASLKNIIYPDGINENDQHQFNTIARYRAASKKPNNNFSKELLIPNESNTETLIIALDNFVQQFGGELSFTNEDLTFQEPAHRTACGIADLSSAHLLATDYIPTAQFTFIVDLNYQIDLARSDQTMQNFVLNFSNAIAEVLTCPNDYIRVMSVDKPGKTRNQTKIKFGLSTPDPTETEKLVQDLKMKARDGFPKHRILKHVKKDEYEWKWKPLISFFQLQTTDFAPEFNIDYTSGMPTKDKRGGFPYYLPIGWYRHALKVVNKYPEDKLWLGSNNVDGEWPVAFHGTHGGAVKGIKEKGLLISNADAMKDDAVKDKGTYFDRPGLYVATHCTGGAHPSYTKPFTINTSSTMNEKFRVVFQCRVKPDAFTIHTKPVATGEAWRFVDPDAIRPYGILVKNEKTSDVDQRNES</sequence>